<dbReference type="SUPFAM" id="SSF54292">
    <property type="entry name" value="2Fe-2S ferredoxin-like"/>
    <property type="match status" value="1"/>
</dbReference>
<protein>
    <submittedName>
        <fullName evidence="22">Uncharacterized protein</fullName>
    </submittedName>
</protein>
<keyword evidence="11" id="KW-0479">Metal-binding</keyword>
<dbReference type="InterPro" id="IPR016167">
    <property type="entry name" value="FAD-bd_PCMH_sub1"/>
</dbReference>
<name>A0ABQ8AKV1_BRANA</name>
<comment type="similarity">
    <text evidence="5">Belongs to the TUBGCP family.</text>
</comment>
<comment type="cofactor">
    <cofactor evidence="18">
        <name>[2Fe-2S] cluster</name>
        <dbReference type="ChEBI" id="CHEBI:190135"/>
    </cofactor>
</comment>
<evidence type="ECO:0000256" key="17">
    <source>
        <dbReference type="ARBA" id="ARBA00023212"/>
    </source>
</evidence>
<dbReference type="Pfam" id="PF04130">
    <property type="entry name" value="GCP_C_terminal"/>
    <property type="match status" value="1"/>
</dbReference>
<sequence>MAVATSLASLLEKLKVEEPYLPPRNWESLHSQSGRFPLPIRASPPSSSSVSESSLVRLALNALQGVESSLISIGKLSSLLCSEPADRTTHHIPSLWHRLSSTDALGQILRDIGCFGSLVFLLHSFVGHFTSLKLEVEGQGSCYTLLRTQIEALANICDLYDISLSYCVSPWECLFTEATTQFHGFYKGSDLLTYLYSQLKVADPAHSAMVKFLFLKTCEPYCEFIRSWIYKAELNDPHKEFIVECITESTSFSWNTAGISRLKRAREQEGGLVPCFLDGFLEPILRAGQQLQVITKLLELCNLSASGLRNYADLLPCWTHYSSSSLVYPSPITFSKLHIEVMIQKRDDYYRRMQEKLCVLSRKFELFLGQVPGATSLPISFGEGERLEKSSGNFTLDESLLVPSTVAMDLARDQSGSESDDQKTEDRWFSEIDASCSSESSSTRDFSESDVGMLDFQSTLAGPLPNYLSALLFSVASAGKCDENLAQHGESGYIDNNFVTKDEKADTHRQWMDIEPEESTEACEVDKFRGLLSIKSWPLGGLPRNPFIVDKHAEDDKQYPPTDSGDKMEQRGSMNTDESTLLLNNIPTGISCLKQERKHDLMENCSSSKLYLLKETKVNYPYEVLSMNPMLRCDFLRKNGNINRRDQAKLLPWFDFSAVDNPSKTCLARIPVGFRVDDSLEYHSSQTDRKSHFHANQECGIDSPDVEDPKVSCSHLSSGFKGRAEENKSNVPGGSRWEGMLLRSNNPETSALSDCRQSSSPTFELPLDFVIDKCLLQEILLQYNFVSKLAIKLLEEGFGLKEHLLALRRYHFMELADWADVFVVSLWHHKWLVTEADKRIAEIQGFLESSIQRSSCERDTCKDRLFLYKRQGTMHLPPSTIGVRSFDFLGLGYRVDWPISIIVTCDALKAYADVFSFLVQVKLAAYALADVWCSLKDVRHTMHENKEGIAKQELRWLNILMKLRHQVNHFVSTLQQYVHSELSHVSWSKFLHSLKNKVKDMMDLESVHMVYLSEALSICFLSDETRVVSNVIENILQCALDFRSCLPQGTGRVPNDSWTNTLGIDTCQVMMVKQKFEKEMKDLYMCHRRSPKHGRDKKERERMSLVFAINGQRFELELSSVDPSTTLLEFLRYQTPFKSVKLSCGEGGCGACVVLLSKYDPILKNVEDFTVSSCLTLLCSVNHCSITTSEGLGNSRDGFHSIHNRFSGFHASQCGFCTPGMSVSLFSALLDSTSSSSEFTVVEAEKAVSGNLCRCTGYRPIIDACKSFASDVDIEDLGFNSFCKKTSLPRFDSEKRVCTFPEFLKDDEIKSTDSGTLKWCSPGSVEELQIILGACKANSDVVSVKLVAGNTSTGYYKDEKERNYDRYVDLTRIAEMREIRESHNGVEIGAVATISKVFAALKEIHMFGKLAAHMEKIAARFIRNFASIGGNLVMAQRKHFPSDMATILLAAGASVNIMSLSRGLEKVTLEQFLQGPPLDVYDLVLSIEIPFWHHEASSGDLVFETYRAAPRPLGSALAYLNAAFLAEIVNCRLAFGAYGTKHAIRCKEVEEFLSGKLLTDNVLYEAITLLGKIVKPQEGTSNPAYRSSLAQGFLFNFFHSLEKPGHHLDQPMLSSSQHVPIDKEFYPVGDPAIKSGASLQASGEAVYVDDIPAPTNCLYGAFIYSTKPSAKIKGIRFKDNSVPDGVVAVISCEDVPKSGKNVGFKFASFTEPLFADELTLHVGQCIALVVADTQRHADTAANLAVVDYETEDMEPPILSVEEAVNKSSLFEIYPFLYPQQVGDTLKGMSEADHRILSSQIRLGSQYFFYMETQTALAVPDEDNSIVVYSSCQIPQYVHSTVATCLGIPENKVRIITRRVGGGFGGKAVKAMPVAAACAVAANKLQRPVRTYVNRKTDMIMTGGRHPMKITYSVGFKSTGKITALELEILIDAGATLGLSGLMPSNIIGALKKYNWGALSFDIKLCKTNLVSKAIMRAPGDVQGTYIAEAIIENVASSLPLEADTIRNINLHTYESLALFYKDAAGEPHEYTLSSMWDKLGVSSNFEERVSIVRVFNEFNIWRKRGISRVPIIYPVSMFATPGRVSVLSDGTIVVEVGGIELGQGLWTKVKQMTSYALGLLKCGATEELLDKIRVVQSDTLSMVQGNFTGGSTTSEGSCAAVRLCCETLVKRLKPLMEKSDGPISWNKLISQAYAQSVNLSASDLYTPEEKPTKYLNYGVAVSEVEVDLLTGHTTVLQTDILYDSGKSLNPAVDLGQIEGAFVQGLGFFMLEEYITDSEGLLVTHSTWTYKIPTVDTIPRQFNVEMLNSGRHEMRVLSSKASGEPPLLLAASVHCATREAIKEARKQLRMWKGEDGPRLMFQLPVPASMPVVKELCGLDIVESYLEWKSLVNSSL</sequence>
<dbReference type="Pfam" id="PF01799">
    <property type="entry name" value="Fer2_2"/>
    <property type="match status" value="1"/>
</dbReference>
<dbReference type="InterPro" id="IPR016208">
    <property type="entry name" value="Ald_Oxase/xanthine_DH-like"/>
</dbReference>
<evidence type="ECO:0000256" key="12">
    <source>
        <dbReference type="ARBA" id="ARBA00022827"/>
    </source>
</evidence>
<dbReference type="InterPro" id="IPR042241">
    <property type="entry name" value="GCP_C_sf"/>
</dbReference>
<proteinExistence type="inferred from homology"/>
<dbReference type="CDD" id="cd00207">
    <property type="entry name" value="fer2"/>
    <property type="match status" value="1"/>
</dbReference>
<dbReference type="InterPro" id="IPR006058">
    <property type="entry name" value="2Fe2S_fd_BS"/>
</dbReference>
<evidence type="ECO:0000256" key="19">
    <source>
        <dbReference type="SAM" id="MobiDB-lite"/>
    </source>
</evidence>
<comment type="caution">
    <text evidence="22">The sequence shown here is derived from an EMBL/GenBank/DDBJ whole genome shotgun (WGS) entry which is preliminary data.</text>
</comment>
<comment type="cofactor">
    <cofactor evidence="1">
        <name>Mo-molybdopterin</name>
        <dbReference type="ChEBI" id="CHEBI:71302"/>
    </cofactor>
</comment>
<dbReference type="PANTHER" id="PTHR11908:SF151">
    <property type="entry name" value="BNAA06G19620D PROTEIN"/>
    <property type="match status" value="1"/>
</dbReference>
<dbReference type="Gene3D" id="1.20.120.1900">
    <property type="entry name" value="Gamma-tubulin complex, C-terminal domain"/>
    <property type="match status" value="1"/>
</dbReference>
<dbReference type="Gene3D" id="3.30.390.50">
    <property type="entry name" value="CO dehydrogenase flavoprotein, C-terminal domain"/>
    <property type="match status" value="1"/>
</dbReference>
<evidence type="ECO:0000256" key="15">
    <source>
        <dbReference type="ARBA" id="ARBA00023014"/>
    </source>
</evidence>
<dbReference type="Gene3D" id="3.30.43.10">
    <property type="entry name" value="Uridine Diphospho-n-acetylenolpyruvylglucosamine Reductase, domain 2"/>
    <property type="match status" value="1"/>
</dbReference>
<organism evidence="22 23">
    <name type="scientific">Brassica napus</name>
    <name type="common">Rape</name>
    <dbReference type="NCBI Taxonomy" id="3708"/>
    <lineage>
        <taxon>Eukaryota</taxon>
        <taxon>Viridiplantae</taxon>
        <taxon>Streptophyta</taxon>
        <taxon>Embryophyta</taxon>
        <taxon>Tracheophyta</taxon>
        <taxon>Spermatophyta</taxon>
        <taxon>Magnoliopsida</taxon>
        <taxon>eudicotyledons</taxon>
        <taxon>Gunneridae</taxon>
        <taxon>Pentapetalae</taxon>
        <taxon>rosids</taxon>
        <taxon>malvids</taxon>
        <taxon>Brassicales</taxon>
        <taxon>Brassicaceae</taxon>
        <taxon>Brassiceae</taxon>
        <taxon>Brassica</taxon>
    </lineage>
</organism>
<dbReference type="Pfam" id="PF00941">
    <property type="entry name" value="FAD_binding_5"/>
    <property type="match status" value="1"/>
</dbReference>
<evidence type="ECO:0000313" key="22">
    <source>
        <dbReference type="EMBL" id="KAH0893038.1"/>
    </source>
</evidence>
<evidence type="ECO:0000256" key="7">
    <source>
        <dbReference type="ARBA" id="ARBA00022505"/>
    </source>
</evidence>
<dbReference type="InterPro" id="IPR040457">
    <property type="entry name" value="GCP_C"/>
</dbReference>
<dbReference type="InterPro" id="IPR002888">
    <property type="entry name" value="2Fe-2S-bd"/>
</dbReference>
<feature type="domain" description="2Fe-2S ferredoxin-type" evidence="20">
    <location>
        <begin position="1103"/>
        <end position="1192"/>
    </location>
</feature>
<dbReference type="PROSITE" id="PS51085">
    <property type="entry name" value="2FE2S_FER_2"/>
    <property type="match status" value="1"/>
</dbReference>
<comment type="similarity">
    <text evidence="4">Belongs to the xanthine dehydrogenase family.</text>
</comment>
<dbReference type="InterPro" id="IPR016169">
    <property type="entry name" value="FAD-bd_PCMH_sub2"/>
</dbReference>
<accession>A0ABQ8AKV1</accession>
<evidence type="ECO:0000256" key="5">
    <source>
        <dbReference type="ARBA" id="ARBA00010337"/>
    </source>
</evidence>
<dbReference type="InterPro" id="IPR037165">
    <property type="entry name" value="AldOxase/xan_DH_Mopterin-bd_sf"/>
</dbReference>
<comment type="cofactor">
    <cofactor evidence="2">
        <name>FAD</name>
        <dbReference type="ChEBI" id="CHEBI:57692"/>
    </cofactor>
</comment>
<keyword evidence="23" id="KW-1185">Reference proteome</keyword>
<dbReference type="Proteomes" id="UP000824890">
    <property type="component" value="Unassembled WGS sequence"/>
</dbReference>
<dbReference type="InterPro" id="IPR036318">
    <property type="entry name" value="FAD-bd_PCMH-like_sf"/>
</dbReference>
<dbReference type="InterPro" id="IPR001041">
    <property type="entry name" value="2Fe-2S_ferredoxin-type"/>
</dbReference>
<dbReference type="Gene3D" id="3.30.365.10">
    <property type="entry name" value="Aldehyde oxidase/xanthine dehydrogenase, molybdopterin binding domain"/>
    <property type="match status" value="4"/>
</dbReference>
<keyword evidence="15" id="KW-0411">Iron-sulfur</keyword>
<evidence type="ECO:0000259" key="21">
    <source>
        <dbReference type="PROSITE" id="PS51387"/>
    </source>
</evidence>
<evidence type="ECO:0000259" key="20">
    <source>
        <dbReference type="PROSITE" id="PS51085"/>
    </source>
</evidence>
<evidence type="ECO:0000256" key="6">
    <source>
        <dbReference type="ARBA" id="ARBA00022490"/>
    </source>
</evidence>
<dbReference type="SUPFAM" id="SSF47741">
    <property type="entry name" value="CO dehydrogenase ISP C-domain like"/>
    <property type="match status" value="1"/>
</dbReference>
<keyword evidence="16" id="KW-0520">NAD</keyword>
<evidence type="ECO:0000256" key="9">
    <source>
        <dbReference type="ARBA" id="ARBA00022701"/>
    </source>
</evidence>
<dbReference type="SMART" id="SM01008">
    <property type="entry name" value="Ald_Xan_dh_C"/>
    <property type="match status" value="1"/>
</dbReference>
<dbReference type="InterPro" id="IPR000674">
    <property type="entry name" value="Ald_Oxase/Xan_DH_a/b"/>
</dbReference>
<evidence type="ECO:0000256" key="16">
    <source>
        <dbReference type="ARBA" id="ARBA00023027"/>
    </source>
</evidence>
<evidence type="ECO:0000256" key="11">
    <source>
        <dbReference type="ARBA" id="ARBA00022723"/>
    </source>
</evidence>
<keyword evidence="9" id="KW-0493">Microtubule</keyword>
<dbReference type="InterPro" id="IPR002346">
    <property type="entry name" value="Mopterin_DH_FAD-bd"/>
</dbReference>
<dbReference type="PROSITE" id="PS00197">
    <property type="entry name" value="2FE2S_FER_1"/>
    <property type="match status" value="1"/>
</dbReference>
<dbReference type="SUPFAM" id="SSF56003">
    <property type="entry name" value="Molybdenum cofactor-binding domain"/>
    <property type="match status" value="1"/>
</dbReference>
<feature type="domain" description="FAD-binding PCMH-type" evidence="21">
    <location>
        <begin position="1312"/>
        <end position="1494"/>
    </location>
</feature>
<evidence type="ECO:0000256" key="10">
    <source>
        <dbReference type="ARBA" id="ARBA00022714"/>
    </source>
</evidence>
<dbReference type="InterPro" id="IPR036683">
    <property type="entry name" value="CO_DH_flav_C_dom_sf"/>
</dbReference>
<dbReference type="InterPro" id="IPR046867">
    <property type="entry name" value="AldOxase/xan_DH_MoCoBD2"/>
</dbReference>
<dbReference type="Gene3D" id="1.10.150.120">
    <property type="entry name" value="[2Fe-2S]-binding domain"/>
    <property type="match status" value="1"/>
</dbReference>
<feature type="region of interest" description="Disordered" evidence="19">
    <location>
        <begin position="550"/>
        <end position="573"/>
    </location>
</feature>
<evidence type="ECO:0000256" key="13">
    <source>
        <dbReference type="ARBA" id="ARBA00023002"/>
    </source>
</evidence>
<evidence type="ECO:0000256" key="2">
    <source>
        <dbReference type="ARBA" id="ARBA00001974"/>
    </source>
</evidence>
<dbReference type="InterPro" id="IPR036884">
    <property type="entry name" value="2Fe-2S-bd_dom_sf"/>
</dbReference>
<keyword evidence="6" id="KW-0963">Cytoplasm</keyword>
<keyword evidence="12" id="KW-0274">FAD</keyword>
<dbReference type="InterPro" id="IPR036010">
    <property type="entry name" value="2Fe-2S_ferredoxin-like_sf"/>
</dbReference>
<evidence type="ECO:0000256" key="4">
    <source>
        <dbReference type="ARBA" id="ARBA00006849"/>
    </source>
</evidence>
<dbReference type="SUPFAM" id="SSF56176">
    <property type="entry name" value="FAD-binding/transporter-associated domain-like"/>
    <property type="match status" value="1"/>
</dbReference>
<dbReference type="InterPro" id="IPR008274">
    <property type="entry name" value="AldOxase/xan_DH_MoCoBD1"/>
</dbReference>
<keyword evidence="13" id="KW-0560">Oxidoreductase</keyword>
<dbReference type="InterPro" id="IPR036856">
    <property type="entry name" value="Ald_Oxase/Xan_DH_a/b_sf"/>
</dbReference>
<dbReference type="Pfam" id="PF02738">
    <property type="entry name" value="MoCoBD_1"/>
    <property type="match status" value="1"/>
</dbReference>
<reference evidence="22 23" key="1">
    <citation type="submission" date="2021-05" db="EMBL/GenBank/DDBJ databases">
        <title>Genome Assembly of Synthetic Allotetraploid Brassica napus Reveals Homoeologous Exchanges between Subgenomes.</title>
        <authorList>
            <person name="Davis J.T."/>
        </authorList>
    </citation>
    <scope>NUCLEOTIDE SEQUENCE [LARGE SCALE GENOMIC DNA]</scope>
    <source>
        <strain evidence="23">cv. Da-Ae</strain>
        <tissue evidence="22">Seedling</tissue>
    </source>
</reference>
<evidence type="ECO:0000256" key="3">
    <source>
        <dbReference type="ARBA" id="ARBA00004245"/>
    </source>
</evidence>
<dbReference type="Pfam" id="PF17681">
    <property type="entry name" value="GCP_N_terminal"/>
    <property type="match status" value="1"/>
</dbReference>
<feature type="compositionally biased region" description="Basic and acidic residues" evidence="19">
    <location>
        <begin position="550"/>
        <end position="570"/>
    </location>
</feature>
<dbReference type="InterPro" id="IPR005107">
    <property type="entry name" value="CO_DH_flav_C"/>
</dbReference>
<evidence type="ECO:0000256" key="1">
    <source>
        <dbReference type="ARBA" id="ARBA00001924"/>
    </source>
</evidence>
<dbReference type="Pfam" id="PF01315">
    <property type="entry name" value="Ald_Xan_dh_C"/>
    <property type="match status" value="1"/>
</dbReference>
<dbReference type="PANTHER" id="PTHR11908">
    <property type="entry name" value="XANTHINE DEHYDROGENASE"/>
    <property type="match status" value="1"/>
</dbReference>
<keyword evidence="10" id="KW-0001">2Fe-2S</keyword>
<dbReference type="Gene3D" id="3.30.465.10">
    <property type="match status" value="1"/>
</dbReference>
<dbReference type="SMART" id="SM01092">
    <property type="entry name" value="CO_deh_flav_C"/>
    <property type="match status" value="1"/>
</dbReference>
<dbReference type="SUPFAM" id="SSF55447">
    <property type="entry name" value="CO dehydrogenase flavoprotein C-terminal domain-like"/>
    <property type="match status" value="1"/>
</dbReference>
<evidence type="ECO:0000313" key="23">
    <source>
        <dbReference type="Proteomes" id="UP000824890"/>
    </source>
</evidence>
<comment type="subcellular location">
    <subcellularLocation>
        <location evidence="3">Cytoplasm</location>
        <location evidence="3">Cytoskeleton</location>
    </subcellularLocation>
</comment>
<dbReference type="EMBL" id="JAGKQM010000013">
    <property type="protein sequence ID" value="KAH0893038.1"/>
    <property type="molecule type" value="Genomic_DNA"/>
</dbReference>
<dbReference type="Pfam" id="PF03450">
    <property type="entry name" value="CO_deh_flav_C"/>
    <property type="match status" value="1"/>
</dbReference>
<evidence type="ECO:0000256" key="14">
    <source>
        <dbReference type="ARBA" id="ARBA00023004"/>
    </source>
</evidence>
<evidence type="ECO:0000256" key="8">
    <source>
        <dbReference type="ARBA" id="ARBA00022630"/>
    </source>
</evidence>
<keyword evidence="14" id="KW-0408">Iron</keyword>
<dbReference type="SUPFAM" id="SSF54665">
    <property type="entry name" value="CO dehydrogenase molybdoprotein N-domain-like"/>
    <property type="match status" value="1"/>
</dbReference>
<dbReference type="InterPro" id="IPR041470">
    <property type="entry name" value="GCP_N"/>
</dbReference>
<dbReference type="Pfam" id="PF20256">
    <property type="entry name" value="MoCoBD_2"/>
    <property type="match status" value="1"/>
</dbReference>
<dbReference type="Gene3D" id="3.90.1170.50">
    <property type="entry name" value="Aldehyde oxidase/xanthine dehydrogenase, a/b hammerhead"/>
    <property type="match status" value="1"/>
</dbReference>
<keyword evidence="7" id="KW-0500">Molybdenum</keyword>
<evidence type="ECO:0000256" key="18">
    <source>
        <dbReference type="ARBA" id="ARBA00034078"/>
    </source>
</evidence>
<keyword evidence="8" id="KW-0285">Flavoprotein</keyword>
<dbReference type="InterPro" id="IPR016166">
    <property type="entry name" value="FAD-bd_PCMH"/>
</dbReference>
<gene>
    <name evidence="22" type="ORF">HID58_055467</name>
</gene>
<keyword evidence="17" id="KW-0206">Cytoskeleton</keyword>
<dbReference type="PROSITE" id="PS51387">
    <property type="entry name" value="FAD_PCMH"/>
    <property type="match status" value="1"/>
</dbReference>